<evidence type="ECO:0000256" key="4">
    <source>
        <dbReference type="ARBA" id="ARBA00022892"/>
    </source>
</evidence>
<dbReference type="InterPro" id="IPR011012">
    <property type="entry name" value="Longin-like_dom_sf"/>
</dbReference>
<reference evidence="7 8" key="1">
    <citation type="journal article" date="2018" name="New Phytol.">
        <title>Phylogenomics of Endogonaceae and evolution of mycorrhizas within Mucoromycota.</title>
        <authorList>
            <person name="Chang Y."/>
            <person name="Desiro A."/>
            <person name="Na H."/>
            <person name="Sandor L."/>
            <person name="Lipzen A."/>
            <person name="Clum A."/>
            <person name="Barry K."/>
            <person name="Grigoriev I.V."/>
            <person name="Martin F.M."/>
            <person name="Stajich J.E."/>
            <person name="Smith M.E."/>
            <person name="Bonito G."/>
            <person name="Spatafora J.W."/>
        </authorList>
    </citation>
    <scope>NUCLEOTIDE SEQUENCE [LARGE SCALE GENOMIC DNA]</scope>
    <source>
        <strain evidence="7 8">AD002</strain>
    </source>
</reference>
<dbReference type="EMBL" id="RBNJ01004801">
    <property type="protein sequence ID" value="RUS29711.1"/>
    <property type="molecule type" value="Genomic_DNA"/>
</dbReference>
<keyword evidence="4 6" id="KW-0931">ER-Golgi transport</keyword>
<evidence type="ECO:0000256" key="3">
    <source>
        <dbReference type="ARBA" id="ARBA00022824"/>
    </source>
</evidence>
<keyword evidence="8" id="KW-1185">Reference proteome</keyword>
<comment type="similarity">
    <text evidence="6">Belongs to the TRAPP small subunits family.</text>
</comment>
<evidence type="ECO:0000256" key="6">
    <source>
        <dbReference type="RuleBase" id="RU366065"/>
    </source>
</evidence>
<dbReference type="GO" id="GO:0005783">
    <property type="term" value="C:endoplasmic reticulum"/>
    <property type="evidence" value="ECO:0007669"/>
    <property type="project" value="UniProtKB-SubCell"/>
</dbReference>
<comment type="subcellular location">
    <subcellularLocation>
        <location evidence="6">Endoplasmic reticulum</location>
    </subcellularLocation>
    <subcellularLocation>
        <location evidence="6">Golgi apparatus</location>
        <location evidence="6">cis-Golgi network</location>
    </subcellularLocation>
    <subcellularLocation>
        <location evidence="1">Golgi apparatus</location>
    </subcellularLocation>
</comment>
<evidence type="ECO:0000256" key="1">
    <source>
        <dbReference type="ARBA" id="ARBA00004555"/>
    </source>
</evidence>
<sequence length="144" mass="16444">MGSSFYLVIVGSRDDPVYEADLGPSSKAPPVPEGTKKEESKHLNQFIIHSALDIVEEVQWNTTATYLKVVDKFNEFLISAFVSAGNTKFMLLHDTKSEDSIKTFFHEVHELYLKVLMNPFYEVNHPITNTHFDSKVRLIAKRLL</sequence>
<evidence type="ECO:0000313" key="7">
    <source>
        <dbReference type="EMBL" id="RUS29711.1"/>
    </source>
</evidence>
<evidence type="ECO:0000313" key="8">
    <source>
        <dbReference type="Proteomes" id="UP000274822"/>
    </source>
</evidence>
<dbReference type="Pfam" id="PF04628">
    <property type="entry name" value="Sedlin_N"/>
    <property type="match status" value="1"/>
</dbReference>
<protein>
    <recommendedName>
        <fullName evidence="6">Trafficking protein particle complex subunit</fullName>
    </recommendedName>
</protein>
<dbReference type="PANTHER" id="PTHR12403">
    <property type="entry name" value="TRAFFICKING PROTEIN PARTICLE COMPLEX SUBUNIT 2"/>
    <property type="match status" value="1"/>
</dbReference>
<name>A0A433QJ61_9FUNG</name>
<keyword evidence="5 6" id="KW-0333">Golgi apparatus</keyword>
<dbReference type="SMART" id="SM01399">
    <property type="entry name" value="Sybindin"/>
    <property type="match status" value="1"/>
</dbReference>
<dbReference type="InterPro" id="IPR006722">
    <property type="entry name" value="Sedlin"/>
</dbReference>
<accession>A0A433QJ61</accession>
<keyword evidence="3 6" id="KW-0256">Endoplasmic reticulum</keyword>
<dbReference type="AlphaFoldDB" id="A0A433QJ61"/>
<comment type="subunit">
    <text evidence="6">Part of the multisubunit transport protein particle (TRAPP) complex.</text>
</comment>
<comment type="caution">
    <text evidence="7">The sequence shown here is derived from an EMBL/GenBank/DDBJ whole genome shotgun (WGS) entry which is preliminary data.</text>
</comment>
<organism evidence="7 8">
    <name type="scientific">Jimgerdemannia flammicorona</name>
    <dbReference type="NCBI Taxonomy" id="994334"/>
    <lineage>
        <taxon>Eukaryota</taxon>
        <taxon>Fungi</taxon>
        <taxon>Fungi incertae sedis</taxon>
        <taxon>Mucoromycota</taxon>
        <taxon>Mucoromycotina</taxon>
        <taxon>Endogonomycetes</taxon>
        <taxon>Endogonales</taxon>
        <taxon>Endogonaceae</taxon>
        <taxon>Jimgerdemannia</taxon>
    </lineage>
</organism>
<dbReference type="GO" id="GO:0005794">
    <property type="term" value="C:Golgi apparatus"/>
    <property type="evidence" value="ECO:0007669"/>
    <property type="project" value="UniProtKB-SubCell"/>
</dbReference>
<dbReference type="SUPFAM" id="SSF64356">
    <property type="entry name" value="SNARE-like"/>
    <property type="match status" value="1"/>
</dbReference>
<evidence type="ECO:0000256" key="2">
    <source>
        <dbReference type="ARBA" id="ARBA00022448"/>
    </source>
</evidence>
<dbReference type="GO" id="GO:0030008">
    <property type="term" value="C:TRAPP complex"/>
    <property type="evidence" value="ECO:0007669"/>
    <property type="project" value="UniProtKB-UniRule"/>
</dbReference>
<dbReference type="Proteomes" id="UP000274822">
    <property type="component" value="Unassembled WGS sequence"/>
</dbReference>
<proteinExistence type="inferred from homology"/>
<dbReference type="Gene3D" id="3.30.450.70">
    <property type="match status" value="1"/>
</dbReference>
<dbReference type="InterPro" id="IPR007233">
    <property type="entry name" value="TRAPPC"/>
</dbReference>
<gene>
    <name evidence="7" type="ORF">BC938DRAFT_480339</name>
</gene>
<keyword evidence="2 6" id="KW-0813">Transport</keyword>
<dbReference type="CDD" id="cd14825">
    <property type="entry name" value="TRAPPC2_sedlin"/>
    <property type="match status" value="1"/>
</dbReference>
<dbReference type="GO" id="GO:0006888">
    <property type="term" value="P:endoplasmic reticulum to Golgi vesicle-mediated transport"/>
    <property type="evidence" value="ECO:0007669"/>
    <property type="project" value="UniProtKB-UniRule"/>
</dbReference>
<evidence type="ECO:0000256" key="5">
    <source>
        <dbReference type="ARBA" id="ARBA00023034"/>
    </source>
</evidence>